<feature type="region of interest" description="Disordered" evidence="3">
    <location>
        <begin position="212"/>
        <end position="244"/>
    </location>
</feature>
<dbReference type="PANTHER" id="PTHR31573:SF1">
    <property type="entry name" value="DNA OXIDATIVE DEMETHYLASE ALKBH2"/>
    <property type="match status" value="1"/>
</dbReference>
<feature type="domain" description="Fe2OG dioxygenase" evidence="4">
    <location>
        <begin position="165"/>
        <end position="314"/>
    </location>
</feature>
<dbReference type="InterPro" id="IPR032852">
    <property type="entry name" value="ALKBH2"/>
</dbReference>
<feature type="binding site" evidence="2">
    <location>
        <position position="187"/>
    </location>
    <ligand>
        <name>substrate</name>
    </ligand>
</feature>
<dbReference type="GO" id="GO:0006307">
    <property type="term" value="P:DNA alkylation repair"/>
    <property type="evidence" value="ECO:0007669"/>
    <property type="project" value="TreeGrafter"/>
</dbReference>
<evidence type="ECO:0000256" key="1">
    <source>
        <dbReference type="ARBA" id="ARBA00007879"/>
    </source>
</evidence>
<feature type="binding site" evidence="2">
    <location>
        <position position="305"/>
    </location>
    <ligand>
        <name>2-oxoglutarate</name>
        <dbReference type="ChEBI" id="CHEBI:16810"/>
    </ligand>
</feature>
<accession>A0A9Q0FGL7</accession>
<comment type="similarity">
    <text evidence="1">Belongs to the alkB family.</text>
</comment>
<dbReference type="SUPFAM" id="SSF51197">
    <property type="entry name" value="Clavaminate synthase-like"/>
    <property type="match status" value="1"/>
</dbReference>
<dbReference type="GO" id="GO:0035516">
    <property type="term" value="F:broad specificity oxidative DNA demethylase activity"/>
    <property type="evidence" value="ECO:0007669"/>
    <property type="project" value="TreeGrafter"/>
</dbReference>
<protein>
    <recommendedName>
        <fullName evidence="4">Fe2OG dioxygenase domain-containing protein</fullName>
    </recommendedName>
</protein>
<dbReference type="EMBL" id="JAKUCV010005453">
    <property type="protein sequence ID" value="KAJ4831101.1"/>
    <property type="molecule type" value="Genomic_DNA"/>
</dbReference>
<dbReference type="InterPro" id="IPR005123">
    <property type="entry name" value="Oxoglu/Fe-dep_dioxygenase_dom"/>
</dbReference>
<reference evidence="5" key="1">
    <citation type="submission" date="2022-02" db="EMBL/GenBank/DDBJ databases">
        <authorList>
            <person name="Henning P.M."/>
            <person name="McCubbin A.G."/>
            <person name="Shore J.S."/>
        </authorList>
    </citation>
    <scope>NUCLEOTIDE SEQUENCE</scope>
    <source>
        <strain evidence="5">F60SS</strain>
        <tissue evidence="5">Leaves</tissue>
    </source>
</reference>
<dbReference type="InterPro" id="IPR037151">
    <property type="entry name" value="AlkB-like_sf"/>
</dbReference>
<dbReference type="PANTHER" id="PTHR31573">
    <property type="entry name" value="ALPHA-KETOGLUTARATE-DEPENDENT DIOXYGENASE ALKB HOMOLOG 2"/>
    <property type="match status" value="1"/>
</dbReference>
<feature type="binding site" evidence="2">
    <location>
        <begin position="106"/>
        <end position="108"/>
    </location>
    <ligand>
        <name>substrate</name>
    </ligand>
</feature>
<reference evidence="5" key="2">
    <citation type="journal article" date="2023" name="Plants (Basel)">
        <title>Annotation of the Turnera subulata (Passifloraceae) Draft Genome Reveals the S-Locus Evolved after the Divergence of Turneroideae from Passifloroideae in a Stepwise Manner.</title>
        <authorList>
            <person name="Henning P.M."/>
            <person name="Roalson E.H."/>
            <person name="Mir W."/>
            <person name="McCubbin A.G."/>
            <person name="Shore J.S."/>
        </authorList>
    </citation>
    <scope>NUCLEOTIDE SEQUENCE</scope>
    <source>
        <strain evidence="5">F60SS</strain>
    </source>
</reference>
<sequence>MSSSSSRRFFMKFKAVEEGSNSADGSSSRNKGRRIDDDDGGGGGGVEEEGEGEGGKELIKEERRIELGEGSEVMYMRRFMGMEEGWELLEYLDSHIPWSRPTLRVFGRECVQPRDSCYLVASPHLPRLVYSGHSPVAYTWDHFPPLLRLLDKVEKAIGGGSGSVGFNSLLLNRYKGGNDYVGWHADDEKLYGPTPLIASVSLGCDRHFFLKKKNKKNNTPPPTLPDSTTHILPPPSKRLKQSSNNQYQFQYQKKMKSNNSSTNRGDQQQQYCLLLKHGSLLVMKGYTQRDWLHSVPKRANALSTRINLTFRTVLPSSS</sequence>
<feature type="region of interest" description="Disordered" evidence="3">
    <location>
        <begin position="17"/>
        <end position="60"/>
    </location>
</feature>
<dbReference type="AlphaFoldDB" id="A0A9Q0FGL7"/>
<comment type="caution">
    <text evidence="5">The sequence shown here is derived from an EMBL/GenBank/DDBJ whole genome shotgun (WGS) entry which is preliminary data.</text>
</comment>
<evidence type="ECO:0000259" key="4">
    <source>
        <dbReference type="PROSITE" id="PS51471"/>
    </source>
</evidence>
<proteinExistence type="inferred from homology"/>
<evidence type="ECO:0000256" key="3">
    <source>
        <dbReference type="SAM" id="MobiDB-lite"/>
    </source>
</evidence>
<dbReference type="Gene3D" id="2.60.120.590">
    <property type="entry name" value="Alpha-ketoglutarate-dependent dioxygenase AlkB-like"/>
    <property type="match status" value="1"/>
</dbReference>
<feature type="binding site" evidence="2">
    <location>
        <position position="174"/>
    </location>
    <ligand>
        <name>substrate</name>
    </ligand>
</feature>
<dbReference type="GO" id="GO:0051747">
    <property type="term" value="F:cytosine C-5 DNA demethylase activity"/>
    <property type="evidence" value="ECO:0007669"/>
    <property type="project" value="TreeGrafter"/>
</dbReference>
<name>A0A9Q0FGL7_9ROSI</name>
<gene>
    <name evidence="5" type="ORF">Tsubulata_033018</name>
</gene>
<evidence type="ECO:0000313" key="6">
    <source>
        <dbReference type="Proteomes" id="UP001141552"/>
    </source>
</evidence>
<feature type="binding site" evidence="2">
    <location>
        <position position="172"/>
    </location>
    <ligand>
        <name>2-oxoglutarate</name>
        <dbReference type="ChEBI" id="CHEBI:16810"/>
    </ligand>
</feature>
<dbReference type="Proteomes" id="UP001141552">
    <property type="component" value="Unassembled WGS sequence"/>
</dbReference>
<organism evidence="5 6">
    <name type="scientific">Turnera subulata</name>
    <dbReference type="NCBI Taxonomy" id="218843"/>
    <lineage>
        <taxon>Eukaryota</taxon>
        <taxon>Viridiplantae</taxon>
        <taxon>Streptophyta</taxon>
        <taxon>Embryophyta</taxon>
        <taxon>Tracheophyta</taxon>
        <taxon>Spermatophyta</taxon>
        <taxon>Magnoliopsida</taxon>
        <taxon>eudicotyledons</taxon>
        <taxon>Gunneridae</taxon>
        <taxon>Pentapetalae</taxon>
        <taxon>rosids</taxon>
        <taxon>fabids</taxon>
        <taxon>Malpighiales</taxon>
        <taxon>Passifloraceae</taxon>
        <taxon>Turnera</taxon>
    </lineage>
</organism>
<dbReference type="InterPro" id="IPR027450">
    <property type="entry name" value="AlkB-like"/>
</dbReference>
<dbReference type="OrthoDB" id="545910at2759"/>
<feature type="binding site" evidence="2">
    <location>
        <position position="309"/>
    </location>
    <ligand>
        <name>2-oxoglutarate</name>
        <dbReference type="ChEBI" id="CHEBI:16810"/>
    </ligand>
</feature>
<evidence type="ECO:0000256" key="2">
    <source>
        <dbReference type="PIRSR" id="PIRSR632852-1"/>
    </source>
</evidence>
<keyword evidence="6" id="KW-1185">Reference proteome</keyword>
<evidence type="ECO:0000313" key="5">
    <source>
        <dbReference type="EMBL" id="KAJ4831101.1"/>
    </source>
</evidence>
<feature type="binding site" evidence="2">
    <location>
        <position position="293"/>
    </location>
    <ligand>
        <name>2-oxoglutarate</name>
        <dbReference type="ChEBI" id="CHEBI:16810"/>
    </ligand>
</feature>
<feature type="binding site" evidence="2">
    <location>
        <position position="311"/>
    </location>
    <ligand>
        <name>2-oxoglutarate</name>
        <dbReference type="ChEBI" id="CHEBI:16810"/>
    </ligand>
</feature>
<dbReference type="GO" id="GO:0008198">
    <property type="term" value="F:ferrous iron binding"/>
    <property type="evidence" value="ECO:0007669"/>
    <property type="project" value="TreeGrafter"/>
</dbReference>
<feature type="compositionally biased region" description="Polar residues" evidence="3">
    <location>
        <begin position="19"/>
        <end position="29"/>
    </location>
</feature>
<dbReference type="Pfam" id="PF13532">
    <property type="entry name" value="2OG-FeII_Oxy_2"/>
    <property type="match status" value="1"/>
</dbReference>
<dbReference type="PROSITE" id="PS51471">
    <property type="entry name" value="FE2OG_OXY"/>
    <property type="match status" value="1"/>
</dbReference>
<feature type="binding site" evidence="2">
    <location>
        <position position="184"/>
    </location>
    <ligand>
        <name>2-oxoglutarate</name>
        <dbReference type="ChEBI" id="CHEBI:16810"/>
    </ligand>
</feature>